<sequence>MSRVKDLWTRYRVVIVMIPSLIGLHWGWNELQKSGILMSTDSQQQEEGPFLPSVPPPALVMPPMPDFDKMKRDQK</sequence>
<feature type="compositionally biased region" description="Pro residues" evidence="1">
    <location>
        <begin position="52"/>
        <end position="65"/>
    </location>
</feature>
<dbReference type="EMBL" id="OV696689">
    <property type="protein sequence ID" value="CAH1263343.1"/>
    <property type="molecule type" value="Genomic_DNA"/>
</dbReference>
<dbReference type="Proteomes" id="UP000838412">
    <property type="component" value="Chromosome 4"/>
</dbReference>
<dbReference type="AlphaFoldDB" id="A0A8J9ZTJ9"/>
<protein>
    <submittedName>
        <fullName evidence="2">Hypp2675 protein</fullName>
    </submittedName>
</protein>
<reference evidence="2" key="1">
    <citation type="submission" date="2022-01" db="EMBL/GenBank/DDBJ databases">
        <authorList>
            <person name="Braso-Vives M."/>
        </authorList>
    </citation>
    <scope>NUCLEOTIDE SEQUENCE</scope>
</reference>
<organism evidence="2 3">
    <name type="scientific">Branchiostoma lanceolatum</name>
    <name type="common">Common lancelet</name>
    <name type="synonym">Amphioxus lanceolatum</name>
    <dbReference type="NCBI Taxonomy" id="7740"/>
    <lineage>
        <taxon>Eukaryota</taxon>
        <taxon>Metazoa</taxon>
        <taxon>Chordata</taxon>
        <taxon>Cephalochordata</taxon>
        <taxon>Leptocardii</taxon>
        <taxon>Amphioxiformes</taxon>
        <taxon>Branchiostomatidae</taxon>
        <taxon>Branchiostoma</taxon>
    </lineage>
</organism>
<evidence type="ECO:0000256" key="1">
    <source>
        <dbReference type="SAM" id="MobiDB-lite"/>
    </source>
</evidence>
<proteinExistence type="predicted"/>
<feature type="compositionally biased region" description="Basic and acidic residues" evidence="1">
    <location>
        <begin position="66"/>
        <end position="75"/>
    </location>
</feature>
<dbReference type="OrthoDB" id="6434695at2759"/>
<feature type="region of interest" description="Disordered" evidence="1">
    <location>
        <begin position="40"/>
        <end position="75"/>
    </location>
</feature>
<accession>A0A8J9ZTJ9</accession>
<name>A0A8J9ZTJ9_BRALA</name>
<evidence type="ECO:0000313" key="3">
    <source>
        <dbReference type="Proteomes" id="UP000838412"/>
    </source>
</evidence>
<keyword evidence="3" id="KW-1185">Reference proteome</keyword>
<gene>
    <name evidence="2" type="primary">Hypp2675</name>
    <name evidence="2" type="ORF">BLAG_LOCUS18058</name>
</gene>
<evidence type="ECO:0000313" key="2">
    <source>
        <dbReference type="EMBL" id="CAH1263343.1"/>
    </source>
</evidence>